<feature type="transmembrane region" description="Helical" evidence="2">
    <location>
        <begin position="154"/>
        <end position="174"/>
    </location>
</feature>
<dbReference type="VEuPathDB" id="ToxoDB:ETH_00016975"/>
<protein>
    <recommendedName>
        <fullName evidence="5">Transmembrane protein</fullName>
    </recommendedName>
</protein>
<sequence length="686" mass="75025">MSTDMEDPKAPLKGSSDSSCVSVSREYDCLYQLELRYWSLGTVRKVLRFAACVALAGQLAAAFFCFVASPWAESTDKTQKLRRIACVLLTTFSGCCLLCSITAVLVAWVTSCRAQVGNALLFVGTHLKAIVFSSCACAVSAALLKCIGLQSSPLSLAAAVASCSLLLLLFLLQPVPLGKLWAICVAAVLLFLVGTQRLLAALAVDSLPRGWFTFVGYSHLCWLSPLIVAAFLSAMLLLSHYLQLLLATARGGYYIFCPPNPHLHSLDTLAADAVSGKPLSLSPRKPIYPPSPDTLVQLLREKLTPRRLGPAMAQQRRTVEAPAVIAERPKASEAQDNATGEEAPLQKRVPTEGAWLVALWLRGHFFIASFGALCVATSLLLFALGADSAAAQHGLAGPAAFQDIKRLLLPQPIRHQQEEHLTKVSFVAFQAHESLESDGVRALRSPQQKQQRQQLPQQKQENIMVPLSAVRLRRKLQRGHFQSNALQPSHPSSGLLPAAGLASSELQLRNPNLYAMPEESFLQLRLNKISSSSKEEQPGSKTAAAFLLLAFVLLLPLIGTSLGEWCEDLFFAHMVLIKRNPWMILPPPVLVIQPHQAEAVAATTPKAETDRTNVSDPLLYMARERMRHQSFLGLDAQREEGKQPQQMQQQGQQQQPVAQEEDEEEERESKEGQQPQARSPLQTGTP</sequence>
<accession>U6KN35</accession>
<dbReference type="OMA" id="YSSCACA"/>
<keyword evidence="4" id="KW-1185">Reference proteome</keyword>
<feature type="transmembrane region" description="Helical" evidence="2">
    <location>
        <begin position="220"/>
        <end position="242"/>
    </location>
</feature>
<evidence type="ECO:0000256" key="2">
    <source>
        <dbReference type="SAM" id="Phobius"/>
    </source>
</evidence>
<evidence type="ECO:0000313" key="3">
    <source>
        <dbReference type="EMBL" id="CDJ39502.1"/>
    </source>
</evidence>
<dbReference type="RefSeq" id="XP_013230257.1">
    <property type="nucleotide sequence ID" value="XM_013374803.1"/>
</dbReference>
<feature type="compositionally biased region" description="Basic and acidic residues" evidence="1">
    <location>
        <begin position="1"/>
        <end position="10"/>
    </location>
</feature>
<feature type="region of interest" description="Disordered" evidence="1">
    <location>
        <begin position="637"/>
        <end position="686"/>
    </location>
</feature>
<keyword evidence="2" id="KW-0812">Transmembrane</keyword>
<feature type="transmembrane region" description="Helical" evidence="2">
    <location>
        <begin position="84"/>
        <end position="109"/>
    </location>
</feature>
<feature type="compositionally biased region" description="Low complexity" evidence="1">
    <location>
        <begin position="643"/>
        <end position="658"/>
    </location>
</feature>
<dbReference type="VEuPathDB" id="ToxoDB:ETH2_1040700"/>
<keyword evidence="2" id="KW-1133">Transmembrane helix</keyword>
<feature type="transmembrane region" description="Helical" evidence="2">
    <location>
        <begin position="46"/>
        <end position="72"/>
    </location>
</feature>
<feature type="compositionally biased region" description="Low complexity" evidence="1">
    <location>
        <begin position="443"/>
        <end position="458"/>
    </location>
</feature>
<organism evidence="3 4">
    <name type="scientific">Eimeria tenella</name>
    <name type="common">Coccidian parasite</name>
    <dbReference type="NCBI Taxonomy" id="5802"/>
    <lineage>
        <taxon>Eukaryota</taxon>
        <taxon>Sar</taxon>
        <taxon>Alveolata</taxon>
        <taxon>Apicomplexa</taxon>
        <taxon>Conoidasida</taxon>
        <taxon>Coccidia</taxon>
        <taxon>Eucoccidiorida</taxon>
        <taxon>Eimeriorina</taxon>
        <taxon>Eimeriidae</taxon>
        <taxon>Eimeria</taxon>
    </lineage>
</organism>
<feature type="region of interest" description="Disordered" evidence="1">
    <location>
        <begin position="1"/>
        <end position="20"/>
    </location>
</feature>
<dbReference type="OrthoDB" id="346884at2759"/>
<reference evidence="3" key="1">
    <citation type="submission" date="2013-10" db="EMBL/GenBank/DDBJ databases">
        <title>Genomic analysis of the causative agents of coccidiosis in chickens.</title>
        <authorList>
            <person name="Reid A.J."/>
            <person name="Blake D."/>
            <person name="Billington K."/>
            <person name="Browne H."/>
            <person name="Dunn M."/>
            <person name="Hung S."/>
            <person name="Kawahara F."/>
            <person name="Miranda-Saavedra D."/>
            <person name="Mourier T."/>
            <person name="Nagra H."/>
            <person name="Otto T.D."/>
            <person name="Rawlings N."/>
            <person name="Sanchez A."/>
            <person name="Sanders M."/>
            <person name="Subramaniam C."/>
            <person name="Tay Y."/>
            <person name="Dear P."/>
            <person name="Doerig C."/>
            <person name="Gruber A."/>
            <person name="Parkinson J."/>
            <person name="Shirley M."/>
            <person name="Wan K.L."/>
            <person name="Berriman M."/>
            <person name="Tomley F."/>
            <person name="Pain A."/>
        </authorList>
    </citation>
    <scope>NUCLEOTIDE SEQUENCE [LARGE SCALE GENOMIC DNA]</scope>
    <source>
        <strain evidence="3">Houghton</strain>
    </source>
</reference>
<dbReference type="EMBL" id="HG674448">
    <property type="protein sequence ID" value="CDJ39502.1"/>
    <property type="molecule type" value="Genomic_DNA"/>
</dbReference>
<dbReference type="AlphaFoldDB" id="U6KN35"/>
<reference evidence="3" key="2">
    <citation type="submission" date="2013-10" db="EMBL/GenBank/DDBJ databases">
        <authorList>
            <person name="Aslett M."/>
        </authorList>
    </citation>
    <scope>NUCLEOTIDE SEQUENCE [LARGE SCALE GENOMIC DNA]</scope>
    <source>
        <strain evidence="3">Houghton</strain>
    </source>
</reference>
<evidence type="ECO:0008006" key="5">
    <source>
        <dbReference type="Google" id="ProtNLM"/>
    </source>
</evidence>
<gene>
    <name evidence="3" type="ORF">ETH_00016975</name>
</gene>
<evidence type="ECO:0000256" key="1">
    <source>
        <dbReference type="SAM" id="MobiDB-lite"/>
    </source>
</evidence>
<proteinExistence type="predicted"/>
<feature type="transmembrane region" description="Helical" evidence="2">
    <location>
        <begin position="365"/>
        <end position="384"/>
    </location>
</feature>
<feature type="transmembrane region" description="Helical" evidence="2">
    <location>
        <begin position="129"/>
        <end position="147"/>
    </location>
</feature>
<feature type="compositionally biased region" description="Polar residues" evidence="1">
    <location>
        <begin position="676"/>
        <end position="686"/>
    </location>
</feature>
<evidence type="ECO:0000313" key="4">
    <source>
        <dbReference type="Proteomes" id="UP000030747"/>
    </source>
</evidence>
<keyword evidence="2" id="KW-0472">Membrane</keyword>
<name>U6KN35_EIMTE</name>
<feature type="region of interest" description="Disordered" evidence="1">
    <location>
        <begin position="439"/>
        <end position="458"/>
    </location>
</feature>
<dbReference type="Proteomes" id="UP000030747">
    <property type="component" value="Unassembled WGS sequence"/>
</dbReference>
<feature type="transmembrane region" description="Helical" evidence="2">
    <location>
        <begin position="180"/>
        <end position="199"/>
    </location>
</feature>
<dbReference type="GeneID" id="25252546"/>